<protein>
    <recommendedName>
        <fullName evidence="3">ACT domain-containing protein</fullName>
    </recommendedName>
</protein>
<evidence type="ECO:0000313" key="1">
    <source>
        <dbReference type="EMBL" id="MBB6504579.1"/>
    </source>
</evidence>
<comment type="caution">
    <text evidence="1">The sequence shown here is derived from an EMBL/GenBank/DDBJ whole genome shotgun (WGS) entry which is preliminary data.</text>
</comment>
<dbReference type="EMBL" id="JACHBT010000007">
    <property type="protein sequence ID" value="MBB6504579.1"/>
    <property type="molecule type" value="Genomic_DNA"/>
</dbReference>
<dbReference type="AlphaFoldDB" id="A0A7X0JCB3"/>
<gene>
    <name evidence="1" type="ORF">F4693_001552</name>
</gene>
<proteinExistence type="predicted"/>
<dbReference type="Proteomes" id="UP000522313">
    <property type="component" value="Unassembled WGS sequence"/>
</dbReference>
<reference evidence="1 2" key="1">
    <citation type="submission" date="2020-08" db="EMBL/GenBank/DDBJ databases">
        <title>The Agave Microbiome: Exploring the role of microbial communities in plant adaptations to desert environments.</title>
        <authorList>
            <person name="Partida-Martinez L.P."/>
        </authorList>
    </citation>
    <scope>NUCLEOTIDE SEQUENCE [LARGE SCALE GENOMIC DNA]</scope>
    <source>
        <strain evidence="1 2">AS3.13</strain>
    </source>
</reference>
<dbReference type="RefSeq" id="WP_184504943.1">
    <property type="nucleotide sequence ID" value="NZ_JACHBT010000007.1"/>
</dbReference>
<reference evidence="1 2" key="2">
    <citation type="submission" date="2020-08" db="EMBL/GenBank/DDBJ databases">
        <authorList>
            <person name="Partida-Martinez L."/>
            <person name="Huntemann M."/>
            <person name="Clum A."/>
            <person name="Wang J."/>
            <person name="Palaniappan K."/>
            <person name="Ritter S."/>
            <person name="Chen I.-M."/>
            <person name="Stamatis D."/>
            <person name="Reddy T."/>
            <person name="O'Malley R."/>
            <person name="Daum C."/>
            <person name="Shapiro N."/>
            <person name="Ivanova N."/>
            <person name="Kyrpides N."/>
            <person name="Woyke T."/>
        </authorList>
    </citation>
    <scope>NUCLEOTIDE SEQUENCE [LARGE SCALE GENOMIC DNA]</scope>
    <source>
        <strain evidence="1 2">AS3.13</strain>
    </source>
</reference>
<sequence length="76" mass="8003">MTVRFLVAGEASPELALRVLNLLALRSIAFDAASVERDGDTYRIGVAVSGLEDGVAELLLAKMRALVLVESATLSS</sequence>
<name>A0A7X0JCB3_9SPHN</name>
<evidence type="ECO:0000313" key="2">
    <source>
        <dbReference type="Proteomes" id="UP000522313"/>
    </source>
</evidence>
<organism evidence="1 2">
    <name type="scientific">Sphingomonas endophytica</name>
    <dbReference type="NCBI Taxonomy" id="869719"/>
    <lineage>
        <taxon>Bacteria</taxon>
        <taxon>Pseudomonadati</taxon>
        <taxon>Pseudomonadota</taxon>
        <taxon>Alphaproteobacteria</taxon>
        <taxon>Sphingomonadales</taxon>
        <taxon>Sphingomonadaceae</taxon>
        <taxon>Sphingomonas</taxon>
    </lineage>
</organism>
<evidence type="ECO:0008006" key="3">
    <source>
        <dbReference type="Google" id="ProtNLM"/>
    </source>
</evidence>
<accession>A0A7X0JCB3</accession>